<sequence length="257" mass="28320">MMKRYFKVLGLSLCIGLANTCVFAQEIQLVPTVAPVEKSEDLVSIHQINMDVAITRAEFIIAIINTTDTELIPIMDTHYAMPAMKKAEQLGLIDLKAYPIDTWSEIMPNEEKVEVLSKAMQNSHIDIGKVYTALSQILVEHVEVDGRLIDLKGLKISHNQGKVMLPIRAVAEAMGFKITWDADSYTCTLNNGSITSTVQVGFDSYHYSSVKAIGMSAPFSAGAAPRLIEGTLYVPVDYFSMFADSEVTNSTVSFTKK</sequence>
<dbReference type="SUPFAM" id="SSF55383">
    <property type="entry name" value="Copper amine oxidase, domain N"/>
    <property type="match status" value="1"/>
</dbReference>
<dbReference type="HOGENOM" id="CLU_1080510_0_0_9"/>
<gene>
    <name evidence="3" type="ordered locus">Clole_2831</name>
</gene>
<evidence type="ECO:0000259" key="2">
    <source>
        <dbReference type="Pfam" id="PF07833"/>
    </source>
</evidence>
<evidence type="ECO:0000313" key="4">
    <source>
        <dbReference type="Proteomes" id="UP000008467"/>
    </source>
</evidence>
<dbReference type="eggNOG" id="ENOG502ZEC7">
    <property type="taxonomic scope" value="Bacteria"/>
</dbReference>
<dbReference type="Proteomes" id="UP000008467">
    <property type="component" value="Chromosome"/>
</dbReference>
<dbReference type="Pfam" id="PF07833">
    <property type="entry name" value="Cu_amine_oxidN1"/>
    <property type="match status" value="1"/>
</dbReference>
<feature type="domain" description="Copper amine oxidase-like N-terminal" evidence="2">
    <location>
        <begin position="158"/>
        <end position="248"/>
    </location>
</feature>
<dbReference type="Gene3D" id="3.30.457.10">
    <property type="entry name" value="Copper amine oxidase-like, N-terminal domain"/>
    <property type="match status" value="1"/>
</dbReference>
<accession>F2JKY9</accession>
<dbReference type="InterPro" id="IPR036582">
    <property type="entry name" value="Mao_N_sf"/>
</dbReference>
<dbReference type="STRING" id="642492.Clole_2831"/>
<dbReference type="KEGG" id="cle:Clole_2831"/>
<organism evidence="3 4">
    <name type="scientific">Cellulosilyticum lentocellum (strain ATCC 49066 / DSM 5427 / NCIMB 11756 / RHM5)</name>
    <name type="common">Clostridium lentocellum</name>
    <dbReference type="NCBI Taxonomy" id="642492"/>
    <lineage>
        <taxon>Bacteria</taxon>
        <taxon>Bacillati</taxon>
        <taxon>Bacillota</taxon>
        <taxon>Clostridia</taxon>
        <taxon>Lachnospirales</taxon>
        <taxon>Cellulosilyticaceae</taxon>
        <taxon>Cellulosilyticum</taxon>
    </lineage>
</organism>
<name>F2JKY9_CELLD</name>
<protein>
    <submittedName>
        <fullName evidence="3">Copper amine oxidase-like domain-containing protein</fullName>
    </submittedName>
</protein>
<proteinExistence type="predicted"/>
<dbReference type="EMBL" id="CP002582">
    <property type="protein sequence ID" value="ADZ84530.1"/>
    <property type="molecule type" value="Genomic_DNA"/>
</dbReference>
<evidence type="ECO:0000256" key="1">
    <source>
        <dbReference type="SAM" id="SignalP"/>
    </source>
</evidence>
<reference evidence="3 4" key="1">
    <citation type="journal article" date="2011" name="J. Bacteriol.">
        <title>Complete genome sequence of the cellulose-degrading bacterium Cellulosilyticum lentocellum.</title>
        <authorList>
            <consortium name="US DOE Joint Genome Institute"/>
            <person name="Miller D.A."/>
            <person name="Suen G."/>
            <person name="Bruce D."/>
            <person name="Copeland A."/>
            <person name="Cheng J.F."/>
            <person name="Detter C."/>
            <person name="Goodwin L.A."/>
            <person name="Han C.S."/>
            <person name="Hauser L.J."/>
            <person name="Land M.L."/>
            <person name="Lapidus A."/>
            <person name="Lucas S."/>
            <person name="Meincke L."/>
            <person name="Pitluck S."/>
            <person name="Tapia R."/>
            <person name="Teshima H."/>
            <person name="Woyke T."/>
            <person name="Fox B.G."/>
            <person name="Angert E.R."/>
            <person name="Currie C.R."/>
        </authorList>
    </citation>
    <scope>NUCLEOTIDE SEQUENCE [LARGE SCALE GENOMIC DNA]</scope>
    <source>
        <strain evidence="4">ATCC 49066 / DSM 5427 / NCIMB 11756 / RHM5</strain>
    </source>
</reference>
<keyword evidence="4" id="KW-1185">Reference proteome</keyword>
<evidence type="ECO:0000313" key="3">
    <source>
        <dbReference type="EMBL" id="ADZ84530.1"/>
    </source>
</evidence>
<dbReference type="InterPro" id="IPR012854">
    <property type="entry name" value="Cu_amine_oxidase-like_N"/>
</dbReference>
<dbReference type="AlphaFoldDB" id="F2JKY9"/>
<feature type="signal peptide" evidence="1">
    <location>
        <begin position="1"/>
        <end position="24"/>
    </location>
</feature>
<feature type="chain" id="PRO_5003284082" evidence="1">
    <location>
        <begin position="25"/>
        <end position="257"/>
    </location>
</feature>
<keyword evidence="1" id="KW-0732">Signal</keyword>